<dbReference type="SUPFAM" id="SSF57667">
    <property type="entry name" value="beta-beta-alpha zinc fingers"/>
    <property type="match status" value="5"/>
</dbReference>
<evidence type="ECO:0000256" key="2">
    <source>
        <dbReference type="ARBA" id="ARBA00022737"/>
    </source>
</evidence>
<dbReference type="GO" id="GO:0045944">
    <property type="term" value="P:positive regulation of transcription by RNA polymerase II"/>
    <property type="evidence" value="ECO:0007669"/>
    <property type="project" value="TreeGrafter"/>
</dbReference>
<proteinExistence type="predicted"/>
<gene>
    <name evidence="6" type="ORF">OFUS_LOCUS15302</name>
</gene>
<dbReference type="PANTHER" id="PTHR24403:SF67">
    <property type="entry name" value="FI01116P-RELATED"/>
    <property type="match status" value="1"/>
</dbReference>
<dbReference type="PROSITE" id="PS50157">
    <property type="entry name" value="ZINC_FINGER_C2H2_2"/>
    <property type="match status" value="5"/>
</dbReference>
<organism evidence="6 7">
    <name type="scientific">Owenia fusiformis</name>
    <name type="common">Polychaete worm</name>
    <dbReference type="NCBI Taxonomy" id="6347"/>
    <lineage>
        <taxon>Eukaryota</taxon>
        <taxon>Metazoa</taxon>
        <taxon>Spiralia</taxon>
        <taxon>Lophotrochozoa</taxon>
        <taxon>Annelida</taxon>
        <taxon>Polychaeta</taxon>
        <taxon>Sedentaria</taxon>
        <taxon>Canalipalpata</taxon>
        <taxon>Sabellida</taxon>
        <taxon>Oweniida</taxon>
        <taxon>Oweniidae</taxon>
        <taxon>Owenia</taxon>
    </lineage>
</organism>
<dbReference type="InterPro" id="IPR036236">
    <property type="entry name" value="Znf_C2H2_sf"/>
</dbReference>
<dbReference type="InterPro" id="IPR013087">
    <property type="entry name" value="Znf_C2H2_type"/>
</dbReference>
<reference evidence="6" key="1">
    <citation type="submission" date="2022-03" db="EMBL/GenBank/DDBJ databases">
        <authorList>
            <person name="Martin C."/>
        </authorList>
    </citation>
    <scope>NUCLEOTIDE SEQUENCE</scope>
</reference>
<evidence type="ECO:0000313" key="7">
    <source>
        <dbReference type="Proteomes" id="UP000749559"/>
    </source>
</evidence>
<accession>A0A8J1TU21</accession>
<feature type="compositionally biased region" description="Basic residues" evidence="5">
    <location>
        <begin position="187"/>
        <end position="197"/>
    </location>
</feature>
<dbReference type="GO" id="GO:0008270">
    <property type="term" value="F:zinc ion binding"/>
    <property type="evidence" value="ECO:0007669"/>
    <property type="project" value="UniProtKB-KW"/>
</dbReference>
<keyword evidence="4" id="KW-0862">Zinc</keyword>
<feature type="region of interest" description="Disordered" evidence="5">
    <location>
        <begin position="360"/>
        <end position="380"/>
    </location>
</feature>
<dbReference type="PROSITE" id="PS00028">
    <property type="entry name" value="ZINC_FINGER_C2H2_1"/>
    <property type="match status" value="4"/>
</dbReference>
<name>A0A8J1TU21_OWEFU</name>
<evidence type="ECO:0000313" key="6">
    <source>
        <dbReference type="EMBL" id="CAH1790041.1"/>
    </source>
</evidence>
<evidence type="ECO:0000256" key="1">
    <source>
        <dbReference type="ARBA" id="ARBA00022723"/>
    </source>
</evidence>
<dbReference type="Proteomes" id="UP000749559">
    <property type="component" value="Unassembled WGS sequence"/>
</dbReference>
<feature type="region of interest" description="Disordered" evidence="5">
    <location>
        <begin position="175"/>
        <end position="197"/>
    </location>
</feature>
<evidence type="ECO:0000256" key="4">
    <source>
        <dbReference type="ARBA" id="ARBA00022833"/>
    </source>
</evidence>
<evidence type="ECO:0000256" key="3">
    <source>
        <dbReference type="ARBA" id="ARBA00022771"/>
    </source>
</evidence>
<evidence type="ECO:0000256" key="5">
    <source>
        <dbReference type="SAM" id="MobiDB-lite"/>
    </source>
</evidence>
<dbReference type="OrthoDB" id="6255447at2759"/>
<dbReference type="EMBL" id="CAIIXF020000007">
    <property type="protein sequence ID" value="CAH1790041.1"/>
    <property type="molecule type" value="Genomic_DNA"/>
</dbReference>
<dbReference type="InterPro" id="IPR050688">
    <property type="entry name" value="Zinc_finger/UBP_domain"/>
</dbReference>
<sequence length="720" mass="81583">MEHLNPKEASIAKIIHNADERPAVDSMENVDDSLHDTKECADAINKTIHEENPSTSNDQMKTNIEMKGSQGTDPSCNDVKMDASGFTEISEISERASNDTKPTLDVENDCANITPDENCIPPAAKHDNSDIEETEMRLSNDVVRNSGEEVNTKEMEGKVVCSEVDNKALLKQEPEIETDEDLYQQPKRSRKSRKSNKPMRIIATVADDEASAYISDDDCDINDDLSAGIKGSTVGIIAKVGLEVVKNTGKYWGDRPVKQMSGSVSGIKLAYSCKECKYTTDNKSHLHRHMNAHTGYKPFVCFVCGLEYSRSEKVRWHVFRHHPNEQYDILKCKKDNLNKPSTSLSLKNFTKVKDIKEEANKGELPANEESKKQNTTSTTKATDNNLDKVVCKECGYKSNCAYSLSRHIKEVHQKVATFSCPLCDYGTNRRYRFINHMIKHGILQCCFCSHIASDQIGYECHLTACKVKTTSASFPCDHCTDTFTSKKQLSLHIGDNHQIYQFKCTQCDFKSNFQGLFQKHENKHTKRKIGRPVKLKVKLPTHNLSTSDHETEEGGIKCELCDVHLKNNHSYLKHKRQAHSGSKPYACHECDFETESEIALMNHLRIHTGTKLPCYDTDCTYKSSFSGSLARHMAEVHEIVPRHLCPLCPKDFRCQTKLYYHLQVHNEAFTCLKCDSKFYLDAAYKMHQEVCEGPISRTRFNPSLDFNDLNENKTSMSPIL</sequence>
<keyword evidence="1" id="KW-0479">Metal-binding</keyword>
<protein>
    <submittedName>
        <fullName evidence="6">Uncharacterized protein</fullName>
    </submittedName>
</protein>
<dbReference type="PANTHER" id="PTHR24403">
    <property type="entry name" value="ZINC FINGER PROTEIN"/>
    <property type="match status" value="1"/>
</dbReference>
<comment type="caution">
    <text evidence="6">The sequence shown here is derived from an EMBL/GenBank/DDBJ whole genome shotgun (WGS) entry which is preliminary data.</text>
</comment>
<keyword evidence="7" id="KW-1185">Reference proteome</keyword>
<dbReference type="SMART" id="SM00355">
    <property type="entry name" value="ZnF_C2H2"/>
    <property type="match status" value="11"/>
</dbReference>
<keyword evidence="3" id="KW-0863">Zinc-finger</keyword>
<dbReference type="Gene3D" id="3.30.160.60">
    <property type="entry name" value="Classic Zinc Finger"/>
    <property type="match status" value="6"/>
</dbReference>
<keyword evidence="2" id="KW-0677">Repeat</keyword>
<dbReference type="AlphaFoldDB" id="A0A8J1TU21"/>
<dbReference type="GO" id="GO:0005634">
    <property type="term" value="C:nucleus"/>
    <property type="evidence" value="ECO:0007669"/>
    <property type="project" value="TreeGrafter"/>
</dbReference>